<dbReference type="Proteomes" id="UP000588647">
    <property type="component" value="Unassembled WGS sequence"/>
</dbReference>
<keyword evidence="1" id="KW-0812">Transmembrane</keyword>
<feature type="transmembrane region" description="Helical" evidence="1">
    <location>
        <begin position="92"/>
        <end position="112"/>
    </location>
</feature>
<proteinExistence type="predicted"/>
<keyword evidence="1" id="KW-0472">Membrane</keyword>
<sequence length="121" mass="12736">MTGRSTGTVLLLLIAGMMIWGSAFLMLYAVLSVGCELGWATAALGPISLLRVILIGVWLFHLALIAGLLLWTYRRKQAVESGAEGAEVDTFFAGNVLVATIVAAVATVINYAPILGLSLCL</sequence>
<dbReference type="PROSITE" id="PS51257">
    <property type="entry name" value="PROKAR_LIPOPROTEIN"/>
    <property type="match status" value="1"/>
</dbReference>
<feature type="transmembrane region" description="Helical" evidence="1">
    <location>
        <begin position="7"/>
        <end position="29"/>
    </location>
</feature>
<accession>A0A7W6MPN5</accession>
<comment type="caution">
    <text evidence="2">The sequence shown here is derived from an EMBL/GenBank/DDBJ whole genome shotgun (WGS) entry which is preliminary data.</text>
</comment>
<dbReference type="AlphaFoldDB" id="A0A7W6MPN5"/>
<evidence type="ECO:0000256" key="1">
    <source>
        <dbReference type="SAM" id="Phobius"/>
    </source>
</evidence>
<protein>
    <submittedName>
        <fullName evidence="2">Type VI protein secretion system component VasK</fullName>
    </submittedName>
</protein>
<keyword evidence="3" id="KW-1185">Reference proteome</keyword>
<keyword evidence="1" id="KW-1133">Transmembrane helix</keyword>
<reference evidence="2 3" key="1">
    <citation type="submission" date="2020-08" db="EMBL/GenBank/DDBJ databases">
        <title>Genomic Encyclopedia of Type Strains, Phase IV (KMG-IV): sequencing the most valuable type-strain genomes for metagenomic binning, comparative biology and taxonomic classification.</title>
        <authorList>
            <person name="Goeker M."/>
        </authorList>
    </citation>
    <scope>NUCLEOTIDE SEQUENCE [LARGE SCALE GENOMIC DNA]</scope>
    <source>
        <strain evidence="2 3">DSM 103570</strain>
    </source>
</reference>
<organism evidence="2 3">
    <name type="scientific">Aurantimonas endophytica</name>
    <dbReference type="NCBI Taxonomy" id="1522175"/>
    <lineage>
        <taxon>Bacteria</taxon>
        <taxon>Pseudomonadati</taxon>
        <taxon>Pseudomonadota</taxon>
        <taxon>Alphaproteobacteria</taxon>
        <taxon>Hyphomicrobiales</taxon>
        <taxon>Aurantimonadaceae</taxon>
        <taxon>Aurantimonas</taxon>
    </lineage>
</organism>
<feature type="transmembrane region" description="Helical" evidence="1">
    <location>
        <begin position="49"/>
        <end position="71"/>
    </location>
</feature>
<name>A0A7W6MPN5_9HYPH</name>
<evidence type="ECO:0000313" key="2">
    <source>
        <dbReference type="EMBL" id="MBB4003125.1"/>
    </source>
</evidence>
<evidence type="ECO:0000313" key="3">
    <source>
        <dbReference type="Proteomes" id="UP000588647"/>
    </source>
</evidence>
<dbReference type="EMBL" id="JACIEM010000002">
    <property type="protein sequence ID" value="MBB4003125.1"/>
    <property type="molecule type" value="Genomic_DNA"/>
</dbReference>
<dbReference type="RefSeq" id="WP_252920194.1">
    <property type="nucleotide sequence ID" value="NZ_JAAAMM010000002.1"/>
</dbReference>
<gene>
    <name evidence="2" type="ORF">GGR03_002200</name>
</gene>